<dbReference type="PROSITE" id="PS51123">
    <property type="entry name" value="OMPA_2"/>
    <property type="match status" value="1"/>
</dbReference>
<dbReference type="Gene3D" id="3.30.1330.60">
    <property type="entry name" value="OmpA-like domain"/>
    <property type="match status" value="1"/>
</dbReference>
<keyword evidence="2 4" id="KW-0472">Membrane</keyword>
<dbReference type="GO" id="GO:0009279">
    <property type="term" value="C:cell outer membrane"/>
    <property type="evidence" value="ECO:0007669"/>
    <property type="project" value="UniProtKB-SubCell"/>
</dbReference>
<dbReference type="Pfam" id="PF07676">
    <property type="entry name" value="PD40"/>
    <property type="match status" value="3"/>
</dbReference>
<evidence type="ECO:0000313" key="6">
    <source>
        <dbReference type="EMBL" id="SFP34760.1"/>
    </source>
</evidence>
<keyword evidence="7" id="KW-1185">Reference proteome</keyword>
<dbReference type="Gene3D" id="2.120.10.30">
    <property type="entry name" value="TolB, C-terminal domain"/>
    <property type="match status" value="1"/>
</dbReference>
<dbReference type="Proteomes" id="UP000199306">
    <property type="component" value="Unassembled WGS sequence"/>
</dbReference>
<proteinExistence type="predicted"/>
<protein>
    <submittedName>
        <fullName evidence="6">Outer membrane protein OmpA</fullName>
    </submittedName>
</protein>
<dbReference type="InterPro" id="IPR036737">
    <property type="entry name" value="OmpA-like_sf"/>
</dbReference>
<dbReference type="EMBL" id="FOXH01000002">
    <property type="protein sequence ID" value="SFP34760.1"/>
    <property type="molecule type" value="Genomic_DNA"/>
</dbReference>
<dbReference type="PANTHER" id="PTHR30329">
    <property type="entry name" value="STATOR ELEMENT OF FLAGELLAR MOTOR COMPLEX"/>
    <property type="match status" value="1"/>
</dbReference>
<dbReference type="InterPro" id="IPR050330">
    <property type="entry name" value="Bact_OuterMem_StrucFunc"/>
</dbReference>
<evidence type="ECO:0000256" key="1">
    <source>
        <dbReference type="ARBA" id="ARBA00004442"/>
    </source>
</evidence>
<gene>
    <name evidence="6" type="ORF">SAMN04515674_102528</name>
</gene>
<dbReference type="Pfam" id="PF00691">
    <property type="entry name" value="OmpA"/>
    <property type="match status" value="1"/>
</dbReference>
<dbReference type="InterPro" id="IPR011042">
    <property type="entry name" value="6-blade_b-propeller_TolB-like"/>
</dbReference>
<dbReference type="InterPro" id="IPR006665">
    <property type="entry name" value="OmpA-like"/>
</dbReference>
<dbReference type="SUPFAM" id="SSF103088">
    <property type="entry name" value="OmpA-like"/>
    <property type="match status" value="1"/>
</dbReference>
<feature type="domain" description="OmpA-like" evidence="5">
    <location>
        <begin position="1284"/>
        <end position="1397"/>
    </location>
</feature>
<evidence type="ECO:0000256" key="3">
    <source>
        <dbReference type="ARBA" id="ARBA00023237"/>
    </source>
</evidence>
<organism evidence="6 7">
    <name type="scientific">Pseudarcicella hirudinis</name>
    <dbReference type="NCBI Taxonomy" id="1079859"/>
    <lineage>
        <taxon>Bacteria</taxon>
        <taxon>Pseudomonadati</taxon>
        <taxon>Bacteroidota</taxon>
        <taxon>Cytophagia</taxon>
        <taxon>Cytophagales</taxon>
        <taxon>Flectobacillaceae</taxon>
        <taxon>Pseudarcicella</taxon>
    </lineage>
</organism>
<accession>A0A1I5PLU9</accession>
<evidence type="ECO:0000313" key="7">
    <source>
        <dbReference type="Proteomes" id="UP000199306"/>
    </source>
</evidence>
<evidence type="ECO:0000259" key="5">
    <source>
        <dbReference type="PROSITE" id="PS51123"/>
    </source>
</evidence>
<dbReference type="SUPFAM" id="SSF82171">
    <property type="entry name" value="DPP6 N-terminal domain-like"/>
    <property type="match status" value="1"/>
</dbReference>
<keyword evidence="3" id="KW-0998">Cell outer membrane</keyword>
<name>A0A1I5PLU9_9BACT</name>
<evidence type="ECO:0000256" key="4">
    <source>
        <dbReference type="PROSITE-ProRule" id="PRU00473"/>
    </source>
</evidence>
<dbReference type="CDD" id="cd07185">
    <property type="entry name" value="OmpA_C-like"/>
    <property type="match status" value="1"/>
</dbReference>
<comment type="subcellular location">
    <subcellularLocation>
        <location evidence="1">Cell outer membrane</location>
    </subcellularLocation>
</comment>
<sequence>MVALLGLGTSSVFSQEKRKLPPPVNTSKFIEFAPSVSADGKTLIFESDRQGDWKLFESKRNGNLWSVPVAIPKISNTFFEKAPLGGPCLSYDGNYLFFSASNKDSEGKEDIYFSVREKNGWSAPRSIGAPINSADYEGYPSVSPDGKKLYFARGKLLGEMKKDLQQMCYKIMVSEKGSNGNWGTPVELPAPVNIECEKAPRIMPDGKTLIFSSIRKEGLGDFDLYKTELQANGSWSNPENLKFANTRGLDQYASVPACGDVMYFVQDGDIYTSAVPFNVTLVVQGWVTDSTTGKSLSAKIKIYDADQPDRLSAEIESSGAEGQYTFVGKPNKKYIFDISEPGYHRKKRVVDLTILKSCEGLEIPLRLRPLAEKEPEAVDYHLAFEAVDAQTNLKIPAVFETSDTKTGQKTVFRNDAQTLQSSGTFRLKQKYAVNASLKGYKSESIALQVDEVKGLDPVRTIRLQPSSYNFKIRAYNSEIKNEALKDIKVKITDIASNQSFELEAPKGGLLVETNLQNDRQYKVEISADLMLSNEQIIRKTPNLEMFQLLLAPKQGAVFLFTAIDAKTSEVIGASFKVTSSKTGKEFKGTTTATNSQFGVSLYKSDSLKVELNAKGYQPTIQTFGVGNFSLGERREYSVKMIPEKFSLTILVLEEGSQKVIKSALVKLKDLSDESQIPVTNRAEADGFIANIKRKGQYELALESPEYASKTQKIDQIPENGILKVYLSRQKNLSVTFNVIDAQTGKPVKADMHIKLEKSNKIFTAEKVSDYEVKITALEVFTIETSSTGYKSKISTYNMSDFNPNKKYDYEVRLEKAPFVLEIKAINILTKAPLKEAQYKITDLSTNQSLKALPEMKEGIASVGLNQDVKYSLEITADGFEPFQENLSKLSQNQMTFGLKPKTGESAVILELKDAVSGKKLAGTFKLTHQKSQKTINSKTNEGTMDVKVPLTQIENYKIEVSVKGYPVKVENFDYPQLGKIVSKLIVLVKEASVLGLKAVDEATKKPVKDVVYSVLEMPNSILAGSSVKVPAGITGFNVKPGKEYLIKAKAQGFIDYEEKYLVGSEDTVKTILLKTIQKSALSFYVIDAQIQNRIPALVSVIAPSGETIAKGNTDALKTDLKTVLQHGMSYTIRASSKGYKSFEGKIKADSSTTGKEAVSVIALSRETEPFTFRVLDNQTKKAVLNSNVKISDLKSGQLIAFSQNGESYAAQLVASANYKIEVDAEGYASAVERIEPAKLTGKKDIFLEKKKAAIVAQTPVLSSATESPKVELPESKSSFDKIEKGKSIVLDNVYFLQGSFILQTESYPQLEKVTNMLKANPGVKIQISGHTDNVGDPRLNVALSENRAKVILNYLVSKGIDDSRLFYKGYGGANPVAPNDTEDNKKKNRRVEITGIE</sequence>
<dbReference type="InterPro" id="IPR006664">
    <property type="entry name" value="OMP_bac"/>
</dbReference>
<reference evidence="6 7" key="1">
    <citation type="submission" date="2016-10" db="EMBL/GenBank/DDBJ databases">
        <authorList>
            <person name="de Groot N.N."/>
        </authorList>
    </citation>
    <scope>NUCLEOTIDE SEQUENCE [LARGE SCALE GENOMIC DNA]</scope>
    <source>
        <strain evidence="7">E92,LMG 26720,CCM 7988</strain>
    </source>
</reference>
<evidence type="ECO:0000256" key="2">
    <source>
        <dbReference type="ARBA" id="ARBA00023136"/>
    </source>
</evidence>
<dbReference type="PANTHER" id="PTHR30329:SF21">
    <property type="entry name" value="LIPOPROTEIN YIAD-RELATED"/>
    <property type="match status" value="1"/>
</dbReference>
<dbReference type="PRINTS" id="PR01021">
    <property type="entry name" value="OMPADOMAIN"/>
</dbReference>
<dbReference type="STRING" id="1079859.SAMN04515674_102528"/>
<dbReference type="InterPro" id="IPR011659">
    <property type="entry name" value="WD40"/>
</dbReference>